<accession>A0A1F5V5G5</accession>
<dbReference type="InterPro" id="IPR000917">
    <property type="entry name" value="Sulfatase_N"/>
</dbReference>
<proteinExistence type="predicted"/>
<reference evidence="2 3" key="1">
    <citation type="journal article" date="2016" name="Nat. Commun.">
        <title>Thousands of microbial genomes shed light on interconnected biogeochemical processes in an aquifer system.</title>
        <authorList>
            <person name="Anantharaman K."/>
            <person name="Brown C.T."/>
            <person name="Hug L.A."/>
            <person name="Sharon I."/>
            <person name="Castelle C.J."/>
            <person name="Probst A.J."/>
            <person name="Thomas B.C."/>
            <person name="Singh A."/>
            <person name="Wilkins M.J."/>
            <person name="Karaoz U."/>
            <person name="Brodie E.L."/>
            <person name="Williams K.H."/>
            <person name="Hubbard S.S."/>
            <person name="Banfield J.F."/>
        </authorList>
    </citation>
    <scope>NUCLEOTIDE SEQUENCE [LARGE SCALE GENOMIC DNA]</scope>
</reference>
<name>A0A1F5V5G5_9BACT</name>
<evidence type="ECO:0000313" key="2">
    <source>
        <dbReference type="EMBL" id="OGF58679.1"/>
    </source>
</evidence>
<gene>
    <name evidence="2" type="ORF">A2Y62_06985</name>
</gene>
<dbReference type="STRING" id="1817863.A2Y62_06985"/>
<feature type="domain" description="Sulfatase N-terminal" evidence="1">
    <location>
        <begin position="17"/>
        <end position="106"/>
    </location>
</feature>
<dbReference type="InterPro" id="IPR017850">
    <property type="entry name" value="Alkaline_phosphatase_core_sf"/>
</dbReference>
<evidence type="ECO:0000259" key="1">
    <source>
        <dbReference type="Pfam" id="PF00884"/>
    </source>
</evidence>
<dbReference type="Proteomes" id="UP000178943">
    <property type="component" value="Unassembled WGS sequence"/>
</dbReference>
<comment type="caution">
    <text evidence="2">The sequence shown here is derived from an EMBL/GenBank/DDBJ whole genome shotgun (WGS) entry which is preliminary data.</text>
</comment>
<evidence type="ECO:0000313" key="3">
    <source>
        <dbReference type="Proteomes" id="UP000178943"/>
    </source>
</evidence>
<dbReference type="EMBL" id="MFGW01000235">
    <property type="protein sequence ID" value="OGF58679.1"/>
    <property type="molecule type" value="Genomic_DNA"/>
</dbReference>
<dbReference type="AlphaFoldDB" id="A0A1F5V5G5"/>
<sequence length="248" mass="28751">MTSRYPFWKNLAMLSDNLKRLPELLIQNGYYTALISQNGHVSRNFNMHKGFIDDKLIYDDELVLQGILEFIAKGLNSGRNFFIYAHIIQPHAPYQPPLPFYLKFSREINFAGSAHNLKTIEYKKGKSLLTLLNGKRSCKNPLVFSRIAERGAYAILSSDYKLIVCQQGFIGFGKMVHECAKCFIDLKEKKETCKKIAGKNERMLYKDLLKKLRTWLYAEHKKCQNLKMEPAILSEEEKENLRALGYLQ</sequence>
<dbReference type="Pfam" id="PF00884">
    <property type="entry name" value="Sulfatase"/>
    <property type="match status" value="1"/>
</dbReference>
<organism evidence="2 3">
    <name type="scientific">Candidatus Fischerbacteria bacterium RBG_13_37_8</name>
    <dbReference type="NCBI Taxonomy" id="1817863"/>
    <lineage>
        <taxon>Bacteria</taxon>
        <taxon>Candidatus Fischeribacteriota</taxon>
    </lineage>
</organism>
<dbReference type="Gene3D" id="3.40.720.10">
    <property type="entry name" value="Alkaline Phosphatase, subunit A"/>
    <property type="match status" value="1"/>
</dbReference>
<protein>
    <recommendedName>
        <fullName evidence="1">Sulfatase N-terminal domain-containing protein</fullName>
    </recommendedName>
</protein>
<dbReference type="SUPFAM" id="SSF53649">
    <property type="entry name" value="Alkaline phosphatase-like"/>
    <property type="match status" value="1"/>
</dbReference>